<reference evidence="1" key="1">
    <citation type="submission" date="2019-09" db="EMBL/GenBank/DDBJ databases">
        <authorList>
            <person name="Rodrigo-Torres L."/>
            <person name="Arahal R. D."/>
            <person name="Lucena T."/>
        </authorList>
    </citation>
    <scope>NUCLEOTIDE SEQUENCE</scope>
    <source>
        <strain evidence="1">ISS653</strain>
    </source>
</reference>
<keyword evidence="1" id="KW-0418">Kinase</keyword>
<sequence>MEEYNTGNLQTQHGEEENLKYVLYKYLRYWPWFLISVIVFILLAVLYVKYATPIYQTTSEVKILKDDEGGIDLSGLSDASTLFNYNKVNLQNEIQIFKSRRLHREVIRKLNLKTSYYKISGFEEELLFGNEVPFQVEWFHVDYGELKEGIAYELRFKNDSVFTLYNEYKDSSFTYSLYDTINKFGTSFLVKPKLLAHPNFTEEEATYKIVYQSENSLLDFLARSLEIVTVGDKSDILSLSINGSNRSKNEAIVNTLIDVFNQDGIEDNRLVSKRTKEFVEERLELLVQDLDTVESGLVEFKERNDVVTVESSVQELFSKEANSEAEKFKIETQLALANDFENLLKSQTEYDLLPANLGIESKTINELTAKYNELIIERNRLLMSSTEENPVVLKLNDQLEQLKNNILVSLDSYLNGLQTSYAKLEGRENQYSGEINSLPQKEKELKTILRQQGIKERLYLFLLQKREEAALSYAITSPTIKIVDYAYTNTLPVAPKKNIILLAGLVIGGLLPFGILYLKFLFKTSVASREDLEIYLHRSIPIIGEIPLLGNNASKIITRSDQSVLAESFRIVRTNIISQFKRNGAEHDKVIFVTSSIKGEGKTFTALNLSKIFSSFSKKVLLIGCDLRNPQIHQYFEINKNIPGLSDYLNNESSDFRKYIQQSSSDFENLDILYSGSVPPNPAELLLRNERFSDLISEARKIYDYIIVDTAPTVYVTDSLLIAENADVTVYMVKQDVTDKRLIDHIKNLNNNNKLNNISIVLNGVKNNVNYGYGYGYISDDEVETPFWKFW</sequence>
<organism evidence="1 2">
    <name type="scientific">Mesonia oceanica</name>
    <dbReference type="NCBI Taxonomy" id="2687242"/>
    <lineage>
        <taxon>Bacteria</taxon>
        <taxon>Pseudomonadati</taxon>
        <taxon>Bacteroidota</taxon>
        <taxon>Flavobacteriia</taxon>
        <taxon>Flavobacteriales</taxon>
        <taxon>Flavobacteriaceae</taxon>
        <taxon>Mesonia</taxon>
    </lineage>
</organism>
<evidence type="ECO:0000313" key="1">
    <source>
        <dbReference type="EMBL" id="VVU99720.1"/>
    </source>
</evidence>
<gene>
    <name evidence="1" type="ORF">FVB9532_00977</name>
</gene>
<dbReference type="Proteomes" id="UP000356253">
    <property type="component" value="Unassembled WGS sequence"/>
</dbReference>
<dbReference type="EMBL" id="CABVMM010000003">
    <property type="protein sequence ID" value="VVU99720.1"/>
    <property type="molecule type" value="Genomic_DNA"/>
</dbReference>
<dbReference type="EC" id="2.7.10.-" evidence="1"/>
<evidence type="ECO:0000313" key="2">
    <source>
        <dbReference type="Proteomes" id="UP000356253"/>
    </source>
</evidence>
<proteinExistence type="predicted"/>
<comment type="caution">
    <text evidence="1">The sequence shown here is derived from an EMBL/GenBank/DDBJ whole genome shotgun (WGS) entry which is preliminary data.</text>
</comment>
<accession>A0AC61Y5K3</accession>
<keyword evidence="1" id="KW-0808">Transferase</keyword>
<protein>
    <submittedName>
        <fullName evidence="1">Tyrosine-protein kinase in cps region</fullName>
        <ecNumber evidence="1">2.7.10.-</ecNumber>
    </submittedName>
</protein>
<keyword evidence="2" id="KW-1185">Reference proteome</keyword>
<name>A0AC61Y5K3_9FLAO</name>